<keyword evidence="9" id="KW-0864">Zinc transport</keyword>
<evidence type="ECO:0000256" key="20">
    <source>
        <dbReference type="RuleBase" id="RU003357"/>
    </source>
</evidence>
<evidence type="ECO:0000256" key="6">
    <source>
        <dbReference type="ARBA" id="ARBA00022596"/>
    </source>
</evidence>
<keyword evidence="8" id="KW-0732">Signal</keyword>
<keyword evidence="13" id="KW-0921">Nickel transport</keyword>
<evidence type="ECO:0000256" key="10">
    <source>
        <dbReference type="ARBA" id="ARBA00023004"/>
    </source>
</evidence>
<dbReference type="PANTHER" id="PTHR32552">
    <property type="entry name" value="FERRICHROME IRON RECEPTOR-RELATED"/>
    <property type="match status" value="1"/>
</dbReference>
<evidence type="ECO:0000313" key="23">
    <source>
        <dbReference type="Proteomes" id="UP000031535"/>
    </source>
</evidence>
<dbReference type="FunFam" id="2.40.170.20:FF:000005">
    <property type="entry name" value="TonB-dependent siderophore receptor"/>
    <property type="match status" value="1"/>
</dbReference>
<keyword evidence="11" id="KW-0406">Ion transport</keyword>
<evidence type="ECO:0000256" key="7">
    <source>
        <dbReference type="ARBA" id="ARBA00022692"/>
    </source>
</evidence>
<dbReference type="NCBIfam" id="TIGR01783">
    <property type="entry name" value="TonB-siderophor"/>
    <property type="match status" value="1"/>
</dbReference>
<evidence type="ECO:0000256" key="18">
    <source>
        <dbReference type="ARBA" id="ARBA00072467"/>
    </source>
</evidence>
<evidence type="ECO:0000256" key="14">
    <source>
        <dbReference type="ARBA" id="ARBA00023136"/>
    </source>
</evidence>
<dbReference type="RefSeq" id="WP_040064372.1">
    <property type="nucleotide sequence ID" value="NZ_JXDG01000010.1"/>
</dbReference>
<keyword evidence="15 22" id="KW-0675">Receptor</keyword>
<dbReference type="InterPro" id="IPR010105">
    <property type="entry name" value="TonB_sidphr_rcpt"/>
</dbReference>
<evidence type="ECO:0000256" key="13">
    <source>
        <dbReference type="ARBA" id="ARBA00023112"/>
    </source>
</evidence>
<organism evidence="22 23">
    <name type="scientific">Pseudomonas batumici</name>
    <dbReference type="NCBI Taxonomy" id="226910"/>
    <lineage>
        <taxon>Bacteria</taxon>
        <taxon>Pseudomonadati</taxon>
        <taxon>Pseudomonadota</taxon>
        <taxon>Gammaproteobacteria</taxon>
        <taxon>Pseudomonadales</taxon>
        <taxon>Pseudomonadaceae</taxon>
        <taxon>Pseudomonas</taxon>
    </lineage>
</organism>
<dbReference type="GO" id="GO:0015675">
    <property type="term" value="P:nickel cation transport"/>
    <property type="evidence" value="ECO:0007669"/>
    <property type="project" value="UniProtKB-KW"/>
</dbReference>
<proteinExistence type="inferred from homology"/>
<evidence type="ECO:0000256" key="9">
    <source>
        <dbReference type="ARBA" id="ARBA00022906"/>
    </source>
</evidence>
<dbReference type="Pfam" id="PF07660">
    <property type="entry name" value="STN"/>
    <property type="match status" value="1"/>
</dbReference>
<dbReference type="Gene3D" id="3.55.50.30">
    <property type="match status" value="1"/>
</dbReference>
<dbReference type="Gene3D" id="2.40.170.20">
    <property type="entry name" value="TonB-dependent receptor, beta-barrel domain"/>
    <property type="match status" value="1"/>
</dbReference>
<keyword evidence="3 19" id="KW-0813">Transport</keyword>
<evidence type="ECO:0000259" key="21">
    <source>
        <dbReference type="SMART" id="SM00965"/>
    </source>
</evidence>
<evidence type="ECO:0000256" key="5">
    <source>
        <dbReference type="ARBA" id="ARBA00022496"/>
    </source>
</evidence>
<dbReference type="PATRIC" id="fig|226910.6.peg.1032"/>
<evidence type="ECO:0000256" key="8">
    <source>
        <dbReference type="ARBA" id="ARBA00022729"/>
    </source>
</evidence>
<dbReference type="Gene3D" id="2.170.130.10">
    <property type="entry name" value="TonB-dependent receptor, plug domain"/>
    <property type="match status" value="1"/>
</dbReference>
<comment type="function">
    <text evidence="17">Transports the metallophore pseudopaline, which is involved in the acquisition of nickel and zinc, and thus enables bacterial growth inside the host, where metal access is limited. Is probably involved in the import of pseudopaline-metal complexes.</text>
</comment>
<dbReference type="PANTHER" id="PTHR32552:SF85">
    <property type="entry name" value="BLL7968 PROTEIN"/>
    <property type="match status" value="1"/>
</dbReference>
<sequence length="816" mass="88448">MKSRAKSAAGNSVKRWFGASALAVSGLALLPLGVALAAESVAQHSARFTFAIAAKPLPQALNDFSRVTGLSVVYTDEAAYGHQAPAVNGQMSAEQAMQRLLGNSGLTFRRTDDHTLALEPLATQGALNLGATTINADQQAAAASYQPPQVTSVARSSATLQEIPQTINVVSAQVLRDQTPRNLDDALNNISGITQANTLGSTQDAVMIRGFGDNRNGSIMQDGMPVVQGRALNATTERVEVLKGPASLLYGIQDPGGVVNLVSKKPQLEQYNAVTLRGSTYGSGKNGSGGSLDSTGALGDSGLAYRMVLDREDEDYWRDFGAHRETLIAPSLAWFGDSTQLLLSYEHREFLTPFDRGTAIDPRTNHPLAIPKDRRLDEPFNNMEGRSDLVHFEADHDLNDNWKAHFGYSWNRETYDASQVRVVSVNPAKGTLVRSMDGTKGALTSDRFTTASLDGKVDVAGMQHDLVFGVDDEYRKIYRADLIRQNPLTTFSYLNPVYDREVPGSTVSAKDSDQTDLLRSDSVFVQDSIHLNDQWILVAGGRYQMYDQYAGKGRPFQVNTNSNGEKFVPRAGLVYRYTDELSFYGSYTESFKPNSTIAPLAVTSTTRLVLDGSIEPEQSKAWEIGTKLDIPGRITATAALFDIHKRNVLVAVADGLTTQYSVAGQVRSRGLEVDASGQLSDRWSLIGSYAYTDAQVTQDANYQGNRLQNVAKNAGSLSAVYDFGSIMGGGDKLRAGAGARYVGERAGDAANTFQLPGYTVADAFATYDTRVEGQKVKFQLNVKNLFNKVYYSSAVSQLFVSMGDARQVSVSSTLEF</sequence>
<keyword evidence="5" id="KW-0410">Iron transport</keyword>
<dbReference type="InterPro" id="IPR012910">
    <property type="entry name" value="Plug_dom"/>
</dbReference>
<evidence type="ECO:0000256" key="3">
    <source>
        <dbReference type="ARBA" id="ARBA00022448"/>
    </source>
</evidence>
<dbReference type="AlphaFoldDB" id="A0A0C2I7S2"/>
<comment type="similarity">
    <text evidence="2 19 20">Belongs to the TonB-dependent receptor family.</text>
</comment>
<dbReference type="CDD" id="cd01347">
    <property type="entry name" value="ligand_gated_channel"/>
    <property type="match status" value="1"/>
</dbReference>
<protein>
    <recommendedName>
        <fullName evidence="18">Metal-pseudopaline receptor CntO</fullName>
    </recommendedName>
</protein>
<evidence type="ECO:0000256" key="17">
    <source>
        <dbReference type="ARBA" id="ARBA00056786"/>
    </source>
</evidence>
<evidence type="ECO:0000256" key="1">
    <source>
        <dbReference type="ARBA" id="ARBA00004571"/>
    </source>
</evidence>
<evidence type="ECO:0000256" key="15">
    <source>
        <dbReference type="ARBA" id="ARBA00023170"/>
    </source>
</evidence>
<evidence type="ECO:0000256" key="11">
    <source>
        <dbReference type="ARBA" id="ARBA00023065"/>
    </source>
</evidence>
<accession>A0A0C2I7S2</accession>
<dbReference type="GO" id="GO:0009279">
    <property type="term" value="C:cell outer membrane"/>
    <property type="evidence" value="ECO:0007669"/>
    <property type="project" value="UniProtKB-SubCell"/>
</dbReference>
<gene>
    <name evidence="22" type="ORF">UCMB321_1039</name>
</gene>
<keyword evidence="16 19" id="KW-0998">Cell outer membrane</keyword>
<dbReference type="InterPro" id="IPR037066">
    <property type="entry name" value="Plug_dom_sf"/>
</dbReference>
<dbReference type="InterPro" id="IPR011662">
    <property type="entry name" value="Secretin/TonB_short_N"/>
</dbReference>
<comment type="caution">
    <text evidence="22">The sequence shown here is derived from an EMBL/GenBank/DDBJ whole genome shotgun (WGS) entry which is preliminary data.</text>
</comment>
<dbReference type="GO" id="GO:0015344">
    <property type="term" value="F:siderophore uptake transmembrane transporter activity"/>
    <property type="evidence" value="ECO:0007669"/>
    <property type="project" value="TreeGrafter"/>
</dbReference>
<keyword evidence="4 19" id="KW-1134">Transmembrane beta strand</keyword>
<dbReference type="GO" id="GO:0006829">
    <property type="term" value="P:zinc ion transport"/>
    <property type="evidence" value="ECO:0007669"/>
    <property type="project" value="UniProtKB-KW"/>
</dbReference>
<evidence type="ECO:0000313" key="22">
    <source>
        <dbReference type="EMBL" id="KIH85251.1"/>
    </source>
</evidence>
<keyword evidence="12 20" id="KW-0798">TonB box</keyword>
<keyword evidence="6" id="KW-0533">Nickel</keyword>
<dbReference type="GO" id="GO:0038023">
    <property type="term" value="F:signaling receptor activity"/>
    <property type="evidence" value="ECO:0007669"/>
    <property type="project" value="InterPro"/>
</dbReference>
<evidence type="ECO:0000256" key="2">
    <source>
        <dbReference type="ARBA" id="ARBA00009810"/>
    </source>
</evidence>
<evidence type="ECO:0000256" key="16">
    <source>
        <dbReference type="ARBA" id="ARBA00023237"/>
    </source>
</evidence>
<dbReference type="Proteomes" id="UP000031535">
    <property type="component" value="Unassembled WGS sequence"/>
</dbReference>
<dbReference type="SUPFAM" id="SSF56935">
    <property type="entry name" value="Porins"/>
    <property type="match status" value="1"/>
</dbReference>
<keyword evidence="10" id="KW-0408">Iron</keyword>
<dbReference type="GO" id="GO:0015891">
    <property type="term" value="P:siderophore transport"/>
    <property type="evidence" value="ECO:0007669"/>
    <property type="project" value="InterPro"/>
</dbReference>
<keyword evidence="7 19" id="KW-0812">Transmembrane</keyword>
<dbReference type="Pfam" id="PF07715">
    <property type="entry name" value="Plug"/>
    <property type="match status" value="1"/>
</dbReference>
<dbReference type="PROSITE" id="PS52016">
    <property type="entry name" value="TONB_DEPENDENT_REC_3"/>
    <property type="match status" value="1"/>
</dbReference>
<feature type="domain" description="Secretin/TonB short N-terminal" evidence="21">
    <location>
        <begin position="70"/>
        <end position="121"/>
    </location>
</feature>
<dbReference type="SMART" id="SM00965">
    <property type="entry name" value="STN"/>
    <property type="match status" value="1"/>
</dbReference>
<keyword evidence="9" id="KW-0862">Zinc</keyword>
<name>A0A0C2I7S2_9PSED</name>
<dbReference type="EMBL" id="JXDG01000010">
    <property type="protein sequence ID" value="KIH85251.1"/>
    <property type="molecule type" value="Genomic_DNA"/>
</dbReference>
<keyword evidence="14 19" id="KW-0472">Membrane</keyword>
<dbReference type="InterPro" id="IPR039426">
    <property type="entry name" value="TonB-dep_rcpt-like"/>
</dbReference>
<dbReference type="InterPro" id="IPR036942">
    <property type="entry name" value="Beta-barrel_TonB_sf"/>
</dbReference>
<dbReference type="FunFam" id="2.170.130.10:FF:000001">
    <property type="entry name" value="Catecholate siderophore TonB-dependent receptor"/>
    <property type="match status" value="1"/>
</dbReference>
<keyword evidence="23" id="KW-1185">Reference proteome</keyword>
<evidence type="ECO:0000256" key="4">
    <source>
        <dbReference type="ARBA" id="ARBA00022452"/>
    </source>
</evidence>
<dbReference type="InterPro" id="IPR000531">
    <property type="entry name" value="Beta-barrel_TonB"/>
</dbReference>
<evidence type="ECO:0000256" key="19">
    <source>
        <dbReference type="PROSITE-ProRule" id="PRU01360"/>
    </source>
</evidence>
<evidence type="ECO:0000256" key="12">
    <source>
        <dbReference type="ARBA" id="ARBA00023077"/>
    </source>
</evidence>
<comment type="subcellular location">
    <subcellularLocation>
        <location evidence="1 19">Cell outer membrane</location>
        <topology evidence="1 19">Multi-pass membrane protein</topology>
    </subcellularLocation>
</comment>
<reference evidence="22 23" key="1">
    <citation type="submission" date="2015-01" db="EMBL/GenBank/DDBJ databases">
        <title>Complete genome of Pseudomonas batumici UCM B-321 producer of the batumin antibiotic with strong antistaphilococcal and potential anticancer activity.</title>
        <authorList>
            <person name="Klochko V.V."/>
            <person name="Zelena L.B."/>
            <person name="Elena K.A."/>
            <person name="Reva O.N."/>
        </authorList>
    </citation>
    <scope>NUCLEOTIDE SEQUENCE [LARGE SCALE GENOMIC DNA]</scope>
    <source>
        <strain evidence="22 23">UCM B-321</strain>
    </source>
</reference>
<dbReference type="Pfam" id="PF00593">
    <property type="entry name" value="TonB_dep_Rec_b-barrel"/>
    <property type="match status" value="1"/>
</dbReference>
<dbReference type="STRING" id="226910.UCMB321_1039"/>
<dbReference type="OrthoDB" id="127311at2"/>